<evidence type="ECO:0000313" key="11">
    <source>
        <dbReference type="Proteomes" id="UP000016801"/>
    </source>
</evidence>
<dbReference type="PANTHER" id="PTHR10696">
    <property type="entry name" value="GAMMA-BUTYROBETAINE HYDROXYLASE-RELATED"/>
    <property type="match status" value="1"/>
</dbReference>
<dbReference type="HOGENOM" id="CLU_021859_0_0_1"/>
<evidence type="ECO:0000259" key="9">
    <source>
        <dbReference type="Pfam" id="PF06155"/>
    </source>
</evidence>
<comment type="caution">
    <text evidence="10">The sequence shown here is derived from an EMBL/GenBank/DDBJ whole genome shotgun (WGS) entry which is preliminary data.</text>
</comment>
<dbReference type="eggNOG" id="KOG3888">
    <property type="taxonomic scope" value="Eukaryota"/>
</dbReference>
<dbReference type="EMBL" id="CAGA01000012">
    <property type="protein sequence ID" value="CCE29104.1"/>
    <property type="molecule type" value="Genomic_DNA"/>
</dbReference>
<dbReference type="GO" id="GO:0005739">
    <property type="term" value="C:mitochondrion"/>
    <property type="evidence" value="ECO:0007669"/>
    <property type="project" value="TreeGrafter"/>
</dbReference>
<dbReference type="Gene3D" id="3.60.130.10">
    <property type="entry name" value="Clavaminate synthase-like"/>
    <property type="match status" value="1"/>
</dbReference>
<dbReference type="VEuPathDB" id="FungiDB:CPUR_02795"/>
<dbReference type="Proteomes" id="UP000016801">
    <property type="component" value="Unassembled WGS sequence"/>
</dbReference>
<dbReference type="AlphaFoldDB" id="M1WCW4"/>
<dbReference type="SUPFAM" id="SSF51197">
    <property type="entry name" value="Clavaminate synthase-like"/>
    <property type="match status" value="1"/>
</dbReference>
<evidence type="ECO:0000313" key="10">
    <source>
        <dbReference type="EMBL" id="CCE29104.1"/>
    </source>
</evidence>
<dbReference type="STRING" id="1111077.M1WCW4"/>
<name>M1WCW4_CLAP2</name>
<proteinExistence type="inferred from homology"/>
<feature type="compositionally biased region" description="Low complexity" evidence="7">
    <location>
        <begin position="208"/>
        <end position="226"/>
    </location>
</feature>
<evidence type="ECO:0000256" key="5">
    <source>
        <dbReference type="ARBA" id="ARBA00023002"/>
    </source>
</evidence>
<accession>M1WCW4</accession>
<gene>
    <name evidence="10" type="ORF">CPUR_02795</name>
</gene>
<protein>
    <submittedName>
        <fullName evidence="10">Related to gamma-butyrobetaine,2-oxoglutarate dioxygenase</fullName>
    </submittedName>
</protein>
<keyword evidence="11" id="KW-1185">Reference proteome</keyword>
<feature type="domain" description="TauD/TfdA-like" evidence="8">
    <location>
        <begin position="313"/>
        <end position="523"/>
    </location>
</feature>
<dbReference type="InterPro" id="IPR042098">
    <property type="entry name" value="TauD-like_sf"/>
</dbReference>
<reference evidence="10 11" key="1">
    <citation type="journal article" date="2013" name="PLoS Genet.">
        <title>Plant-symbiotic fungi as chemical engineers: Multi-genome analysis of the Clavicipitaceae reveals dynamics of alkaloid loci.</title>
        <authorList>
            <person name="Schardl C.L."/>
            <person name="Young C.A."/>
            <person name="Hesse U."/>
            <person name="Amyotte S.G."/>
            <person name="Andreeva K."/>
            <person name="Calie P.J."/>
            <person name="Fleetwood D.J."/>
            <person name="Haws D.C."/>
            <person name="Moore N."/>
            <person name="Oeser B."/>
            <person name="Panaccione D.G."/>
            <person name="Schweri K.K."/>
            <person name="Voisey C.R."/>
            <person name="Farman M.L."/>
            <person name="Jaromczyk J.W."/>
            <person name="Roe B.A."/>
            <person name="O'Sullivan D.M."/>
            <person name="Scott B."/>
            <person name="Tudzynski P."/>
            <person name="An Z."/>
            <person name="Arnaoudova E.G."/>
            <person name="Bullock C.T."/>
            <person name="Charlton N.D."/>
            <person name="Chen L."/>
            <person name="Cox M."/>
            <person name="Dinkins R.D."/>
            <person name="Florea S."/>
            <person name="Glenn A.E."/>
            <person name="Gordon A."/>
            <person name="Gueldener U."/>
            <person name="Harris D.R."/>
            <person name="Hollin W."/>
            <person name="Jaromczyk J."/>
            <person name="Johnson R.D."/>
            <person name="Khan A.K."/>
            <person name="Leistner E."/>
            <person name="Leuchtmann A."/>
            <person name="Li C."/>
            <person name="Liu J."/>
            <person name="Liu J."/>
            <person name="Liu M."/>
            <person name="Mace W."/>
            <person name="Machado C."/>
            <person name="Nagabhyru P."/>
            <person name="Pan J."/>
            <person name="Schmid J."/>
            <person name="Sugawara K."/>
            <person name="Steiner U."/>
            <person name="Takach J.E."/>
            <person name="Tanaka E."/>
            <person name="Webb J.S."/>
            <person name="Wilson E.V."/>
            <person name="Wiseman J.L."/>
            <person name="Yoshida R."/>
            <person name="Zeng Z."/>
        </authorList>
    </citation>
    <scope>NUCLEOTIDE SEQUENCE [LARGE SCALE GENOMIC DNA]</scope>
    <source>
        <strain evidence="10 11">20.1</strain>
    </source>
</reference>
<dbReference type="PhylomeDB" id="M1WCW4"/>
<dbReference type="InterPro" id="IPR003819">
    <property type="entry name" value="TauD/TfdA-like"/>
</dbReference>
<keyword evidence="3" id="KW-0479">Metal-binding</keyword>
<comment type="cofactor">
    <cofactor evidence="1">
        <name>Fe(2+)</name>
        <dbReference type="ChEBI" id="CHEBI:29033"/>
    </cofactor>
</comment>
<dbReference type="InterPro" id="IPR010376">
    <property type="entry name" value="GBBH-like_N"/>
</dbReference>
<comment type="similarity">
    <text evidence="2">Belongs to the gamma-BBH/TMLD family.</text>
</comment>
<dbReference type="GO" id="GO:0016706">
    <property type="term" value="F:2-oxoglutarate-dependent dioxygenase activity"/>
    <property type="evidence" value="ECO:0007669"/>
    <property type="project" value="UniProtKB-ARBA"/>
</dbReference>
<evidence type="ECO:0000256" key="7">
    <source>
        <dbReference type="SAM" id="MobiDB-lite"/>
    </source>
</evidence>
<evidence type="ECO:0000256" key="6">
    <source>
        <dbReference type="ARBA" id="ARBA00023004"/>
    </source>
</evidence>
<dbReference type="PANTHER" id="PTHR10696:SF25">
    <property type="entry name" value="OXIDOREDUCTASE AIM17-RELATED"/>
    <property type="match status" value="1"/>
</dbReference>
<keyword evidence="6" id="KW-0408">Iron</keyword>
<dbReference type="InterPro" id="IPR038492">
    <property type="entry name" value="GBBH-like_N_sf"/>
</dbReference>
<dbReference type="Pfam" id="PF06155">
    <property type="entry name" value="GBBH-like_N"/>
    <property type="match status" value="1"/>
</dbReference>
<dbReference type="InterPro" id="IPR050411">
    <property type="entry name" value="AlphaKG_dependent_hydroxylases"/>
</dbReference>
<evidence type="ECO:0000259" key="8">
    <source>
        <dbReference type="Pfam" id="PF02668"/>
    </source>
</evidence>
<dbReference type="GO" id="GO:0045329">
    <property type="term" value="P:carnitine biosynthetic process"/>
    <property type="evidence" value="ECO:0007669"/>
    <property type="project" value="TreeGrafter"/>
</dbReference>
<feature type="region of interest" description="Disordered" evidence="7">
    <location>
        <begin position="208"/>
        <end position="233"/>
    </location>
</feature>
<evidence type="ECO:0000256" key="2">
    <source>
        <dbReference type="ARBA" id="ARBA00008654"/>
    </source>
</evidence>
<dbReference type="GO" id="GO:0046872">
    <property type="term" value="F:metal ion binding"/>
    <property type="evidence" value="ECO:0007669"/>
    <property type="project" value="UniProtKB-KW"/>
</dbReference>
<organism evidence="10 11">
    <name type="scientific">Claviceps purpurea (strain 20.1)</name>
    <name type="common">Ergot fungus</name>
    <name type="synonym">Sphacelia segetum</name>
    <dbReference type="NCBI Taxonomy" id="1111077"/>
    <lineage>
        <taxon>Eukaryota</taxon>
        <taxon>Fungi</taxon>
        <taxon>Dikarya</taxon>
        <taxon>Ascomycota</taxon>
        <taxon>Pezizomycotina</taxon>
        <taxon>Sordariomycetes</taxon>
        <taxon>Hypocreomycetidae</taxon>
        <taxon>Hypocreales</taxon>
        <taxon>Clavicipitaceae</taxon>
        <taxon>Claviceps</taxon>
    </lineage>
</organism>
<dbReference type="Pfam" id="PF02668">
    <property type="entry name" value="TauD"/>
    <property type="match status" value="1"/>
</dbReference>
<feature type="region of interest" description="Disordered" evidence="7">
    <location>
        <begin position="18"/>
        <end position="67"/>
    </location>
</feature>
<evidence type="ECO:0000256" key="3">
    <source>
        <dbReference type="ARBA" id="ARBA00022723"/>
    </source>
</evidence>
<dbReference type="OrthoDB" id="406634at2759"/>
<keyword evidence="5" id="KW-0560">Oxidoreductase</keyword>
<dbReference type="Gene3D" id="3.30.2020.30">
    <property type="match status" value="1"/>
</dbReference>
<evidence type="ECO:0000256" key="1">
    <source>
        <dbReference type="ARBA" id="ARBA00001954"/>
    </source>
</evidence>
<keyword evidence="4 10" id="KW-0223">Dioxygenase</keyword>
<evidence type="ECO:0000256" key="4">
    <source>
        <dbReference type="ARBA" id="ARBA00022964"/>
    </source>
</evidence>
<sequence>MLPARAIALRATARRPGLIQNHHRLHRSLTPLPGQVRRYTPHQHQHQQYDDHQHQQQLTHQPGQIPDNITISWTHEHILLQHQDHQNSTLPPRRLHAATLRDECSCPTCRDESSGNKTFASVEIPPEIRIVGVRAREDGLGIQFANDVVRFEGRHETVVPWERVERVVFSAASYWPVSESASSSSSSSFSSYSSASSSVSASHSASSSASPFASSTSAAAPAPTSPRGRRPNSLFHRKQALLARTGVQYWDASTLSTQIRKIDYHAFMASSSSPGTSSYSPAFWDVLITLLRLGIVYLTHVPRHESSLPNIINHLANLRETFYGRTFDVRAKPHAENVAYTSGYLGLHQDLCYLAPPPMIQVLHCMDNSCEGGESLFSDGERVGRLLWPFVRRGTGTGGSNKMGVLAEHAVPYQYDKHGYYYRAERSVLRREEADGSFGGVYWSPPFQGRYEQQEYGGEEVDLKRWIPAARVFEGLVNDPGAVFRYKMQEGECVLFDNLRVLHGRNAFDAAHRGGSRWLRGGYIAAEDFLSRAAYIPGERADKHRGEGDLWTPEGAEEELRGGDWWSDVVRRVREVDEAEEV</sequence>
<feature type="domain" description="Gamma-butyrobetaine hydroxylase-like N-terminal" evidence="9">
    <location>
        <begin position="81"/>
        <end position="146"/>
    </location>
</feature>